<dbReference type="SMART" id="SM00849">
    <property type="entry name" value="Lactamase_B"/>
    <property type="match status" value="1"/>
</dbReference>
<dbReference type="Gene3D" id="3.60.15.10">
    <property type="entry name" value="Ribonuclease Z/Hydroxyacylglutathione hydrolase-like"/>
    <property type="match status" value="1"/>
</dbReference>
<dbReference type="Proteomes" id="UP000177942">
    <property type="component" value="Unassembled WGS sequence"/>
</dbReference>
<dbReference type="PANTHER" id="PTHR30619:SF1">
    <property type="entry name" value="RECOMBINATION PROTEIN 2"/>
    <property type="match status" value="1"/>
</dbReference>
<keyword evidence="1" id="KW-0812">Transmembrane</keyword>
<gene>
    <name evidence="3" type="ORF">A3A16_01620</name>
</gene>
<dbReference type="AlphaFoldDB" id="A0A1G1ZLM1"/>
<dbReference type="SUPFAM" id="SSF56281">
    <property type="entry name" value="Metallo-hydrolase/oxidoreductase"/>
    <property type="match status" value="1"/>
</dbReference>
<evidence type="ECO:0000256" key="1">
    <source>
        <dbReference type="SAM" id="Phobius"/>
    </source>
</evidence>
<dbReference type="Pfam" id="PF00753">
    <property type="entry name" value="Lactamase_B"/>
    <property type="match status" value="1"/>
</dbReference>
<dbReference type="InterPro" id="IPR036866">
    <property type="entry name" value="RibonucZ/Hydroxyglut_hydro"/>
</dbReference>
<dbReference type="InterPro" id="IPR001279">
    <property type="entry name" value="Metallo-B-lactamas"/>
</dbReference>
<dbReference type="InterPro" id="IPR052159">
    <property type="entry name" value="Competence_DNA_uptake"/>
</dbReference>
<name>A0A1G1ZLM1_9BACT</name>
<accession>A0A1G1ZLM1</accession>
<reference evidence="3 4" key="1">
    <citation type="journal article" date="2016" name="Nat. Commun.">
        <title>Thousands of microbial genomes shed light on interconnected biogeochemical processes in an aquifer system.</title>
        <authorList>
            <person name="Anantharaman K."/>
            <person name="Brown C.T."/>
            <person name="Hug L.A."/>
            <person name="Sharon I."/>
            <person name="Castelle C.J."/>
            <person name="Probst A.J."/>
            <person name="Thomas B.C."/>
            <person name="Singh A."/>
            <person name="Wilkins M.J."/>
            <person name="Karaoz U."/>
            <person name="Brodie E.L."/>
            <person name="Williams K.H."/>
            <person name="Hubbard S.S."/>
            <person name="Banfield J.F."/>
        </authorList>
    </citation>
    <scope>NUCLEOTIDE SEQUENCE [LARGE SCALE GENOMIC DNA]</scope>
</reference>
<dbReference type="PANTHER" id="PTHR30619">
    <property type="entry name" value="DNA INTERNALIZATION/COMPETENCE PROTEIN COMEC/REC2"/>
    <property type="match status" value="1"/>
</dbReference>
<keyword evidence="1" id="KW-0472">Membrane</keyword>
<protein>
    <recommendedName>
        <fullName evidence="2">Metallo-beta-lactamase domain-containing protein</fullName>
    </recommendedName>
</protein>
<organism evidence="3 4">
    <name type="scientific">Candidatus Harrisonbacteria bacterium RIFCSPLOWO2_01_FULL_44_18</name>
    <dbReference type="NCBI Taxonomy" id="1798407"/>
    <lineage>
        <taxon>Bacteria</taxon>
        <taxon>Candidatus Harrisoniibacteriota</taxon>
    </lineage>
</organism>
<evidence type="ECO:0000313" key="3">
    <source>
        <dbReference type="EMBL" id="OGY65543.1"/>
    </source>
</evidence>
<proteinExistence type="predicted"/>
<feature type="transmembrane region" description="Helical" evidence="1">
    <location>
        <begin position="9"/>
        <end position="28"/>
    </location>
</feature>
<dbReference type="EMBL" id="MHJJ01000008">
    <property type="protein sequence ID" value="OGY65543.1"/>
    <property type="molecule type" value="Genomic_DNA"/>
</dbReference>
<sequence length="287" mass="31889">MNKFFHKKFIYLVFLILLTADIFIWSAIFSGAPAENPEFYFLDVGQGDSELVVLPGNVKLLIDGGPDSKVLSSLSDILSPADRHIDLVILTHPQLDHFGGLIDVVRNYQIGAFVSNGRKSPIGAYKDLRESLIKNNIPYVALSESDRIKYKDYVFEILSPSQSNLLSRELNDTALVMLLKSSNLTALYTGDAGFNIENELMKKYDLNVDILKVGHHGSKYASSMEFLNKVSPKISAIGVGKNSYGHPTKETLSRLADIGSQIFRTDKDGTIKVAVESESIKVWNTRQ</sequence>
<dbReference type="CDD" id="cd07731">
    <property type="entry name" value="ComA-like_MBL-fold"/>
    <property type="match status" value="1"/>
</dbReference>
<dbReference type="STRING" id="1798407.A3A16_01620"/>
<evidence type="ECO:0000259" key="2">
    <source>
        <dbReference type="SMART" id="SM00849"/>
    </source>
</evidence>
<comment type="caution">
    <text evidence="3">The sequence shown here is derived from an EMBL/GenBank/DDBJ whole genome shotgun (WGS) entry which is preliminary data.</text>
</comment>
<keyword evidence="1" id="KW-1133">Transmembrane helix</keyword>
<evidence type="ECO:0000313" key="4">
    <source>
        <dbReference type="Proteomes" id="UP000177942"/>
    </source>
</evidence>
<feature type="domain" description="Metallo-beta-lactamase" evidence="2">
    <location>
        <begin position="46"/>
        <end position="241"/>
    </location>
</feature>
<dbReference type="InterPro" id="IPR035681">
    <property type="entry name" value="ComA-like_MBL"/>
</dbReference>